<dbReference type="InterPro" id="IPR041588">
    <property type="entry name" value="Integrase_H2C2"/>
</dbReference>
<dbReference type="PANTHER" id="PTHR45835">
    <property type="entry name" value="YALI0A06105P"/>
    <property type="match status" value="1"/>
</dbReference>
<sequence>MSKATKMYCDSREIYWWKGMKKDIAEFVAKCPHFQQVKVEHQKPRGLSQDISIPTWKWKELNMDFIVGLPRTRRQYDSIWVIIDRMTKLVHFIPIKVSYSVEDYAKLYLKEIVRLHRVPLSIISDGGTQFTFQFWK</sequence>
<evidence type="ECO:0000313" key="2">
    <source>
        <dbReference type="EMBL" id="WMV37845.1"/>
    </source>
</evidence>
<reference evidence="2" key="1">
    <citation type="submission" date="2023-08" db="EMBL/GenBank/DDBJ databases">
        <title>A de novo genome assembly of Solanum verrucosum Schlechtendal, a Mexican diploid species geographically isolated from the other diploid A-genome species in potato relatives.</title>
        <authorList>
            <person name="Hosaka K."/>
        </authorList>
    </citation>
    <scope>NUCLEOTIDE SEQUENCE</scope>
    <source>
        <tissue evidence="2">Young leaves</tissue>
    </source>
</reference>
<dbReference type="PANTHER" id="PTHR45835:SF91">
    <property type="entry name" value="RETROTRANSPOSON, TY3-GYPSY SUBCLASS-LIKE PROTEIN"/>
    <property type="match status" value="1"/>
</dbReference>
<dbReference type="GO" id="GO:0003676">
    <property type="term" value="F:nucleic acid binding"/>
    <property type="evidence" value="ECO:0007669"/>
    <property type="project" value="InterPro"/>
</dbReference>
<dbReference type="Gene3D" id="1.10.340.70">
    <property type="match status" value="1"/>
</dbReference>
<protein>
    <recommendedName>
        <fullName evidence="1">Integrase catalytic domain-containing protein</fullName>
    </recommendedName>
</protein>
<proteinExistence type="predicted"/>
<dbReference type="Proteomes" id="UP001234989">
    <property type="component" value="Chromosome 7"/>
</dbReference>
<dbReference type="AlphaFoldDB" id="A0AAF0U228"/>
<dbReference type="Pfam" id="PF17921">
    <property type="entry name" value="Integrase_H2C2"/>
    <property type="match status" value="1"/>
</dbReference>
<dbReference type="InterPro" id="IPR036397">
    <property type="entry name" value="RNaseH_sf"/>
</dbReference>
<dbReference type="Gene3D" id="3.30.420.10">
    <property type="entry name" value="Ribonuclease H-like superfamily/Ribonuclease H"/>
    <property type="match status" value="1"/>
</dbReference>
<evidence type="ECO:0000259" key="1">
    <source>
        <dbReference type="PROSITE" id="PS50994"/>
    </source>
</evidence>
<keyword evidence="3" id="KW-1185">Reference proteome</keyword>
<dbReference type="EMBL" id="CP133618">
    <property type="protein sequence ID" value="WMV37845.1"/>
    <property type="molecule type" value="Genomic_DNA"/>
</dbReference>
<name>A0AAF0U228_SOLVR</name>
<evidence type="ECO:0000313" key="3">
    <source>
        <dbReference type="Proteomes" id="UP001234989"/>
    </source>
</evidence>
<accession>A0AAF0U228</accession>
<dbReference type="InterPro" id="IPR012337">
    <property type="entry name" value="RNaseH-like_sf"/>
</dbReference>
<dbReference type="SUPFAM" id="SSF53098">
    <property type="entry name" value="Ribonuclease H-like"/>
    <property type="match status" value="1"/>
</dbReference>
<dbReference type="InterPro" id="IPR001584">
    <property type="entry name" value="Integrase_cat-core"/>
</dbReference>
<dbReference type="GO" id="GO:0015074">
    <property type="term" value="P:DNA integration"/>
    <property type="evidence" value="ECO:0007669"/>
    <property type="project" value="InterPro"/>
</dbReference>
<organism evidence="2 3">
    <name type="scientific">Solanum verrucosum</name>
    <dbReference type="NCBI Taxonomy" id="315347"/>
    <lineage>
        <taxon>Eukaryota</taxon>
        <taxon>Viridiplantae</taxon>
        <taxon>Streptophyta</taxon>
        <taxon>Embryophyta</taxon>
        <taxon>Tracheophyta</taxon>
        <taxon>Spermatophyta</taxon>
        <taxon>Magnoliopsida</taxon>
        <taxon>eudicotyledons</taxon>
        <taxon>Gunneridae</taxon>
        <taxon>Pentapetalae</taxon>
        <taxon>asterids</taxon>
        <taxon>lamiids</taxon>
        <taxon>Solanales</taxon>
        <taxon>Solanaceae</taxon>
        <taxon>Solanoideae</taxon>
        <taxon>Solaneae</taxon>
        <taxon>Solanum</taxon>
    </lineage>
</organism>
<feature type="domain" description="Integrase catalytic" evidence="1">
    <location>
        <begin position="50"/>
        <end position="136"/>
    </location>
</feature>
<dbReference type="PROSITE" id="PS50994">
    <property type="entry name" value="INTEGRASE"/>
    <property type="match status" value="1"/>
</dbReference>
<gene>
    <name evidence="2" type="ORF">MTR67_031230</name>
</gene>